<accession>A0A1A9REV6</accession>
<evidence type="ECO:0000313" key="2">
    <source>
        <dbReference type="EMBL" id="OAM20584.1"/>
    </source>
</evidence>
<dbReference type="Proteomes" id="UP000078103">
    <property type="component" value="Unassembled WGS sequence"/>
</dbReference>
<evidence type="ECO:0000313" key="1">
    <source>
        <dbReference type="EMBL" id="OAM17435.1"/>
    </source>
</evidence>
<reference evidence="1" key="2">
    <citation type="submission" date="2016-05" db="EMBL/GenBank/DDBJ databases">
        <authorList>
            <person name="Lavstsen T."/>
            <person name="Jespersen J.S."/>
        </authorList>
    </citation>
    <scope>NUCLEOTIDE SEQUENCE</scope>
    <source>
        <strain evidence="1">NML01-0328</strain>
        <strain evidence="2">NML120819</strain>
    </source>
</reference>
<dbReference type="Pfam" id="PF09684">
    <property type="entry name" value="Tail_P2_I"/>
    <property type="match status" value="1"/>
</dbReference>
<reference evidence="3 4" key="1">
    <citation type="submission" date="2016-05" db="EMBL/GenBank/DDBJ databases">
        <title>Draft genome of Corynebacterium afermentans subsp. afermentans LCDC 88199T.</title>
        <authorList>
            <person name="Bernier A.-M."/>
            <person name="Bernard K."/>
        </authorList>
    </citation>
    <scope>NUCLEOTIDE SEQUENCE [LARGE SCALE GENOMIC DNA]</scope>
    <source>
        <strain evidence="3">NML01-0328</strain>
        <strain evidence="4">NML120819</strain>
    </source>
</reference>
<dbReference type="Proteomes" id="UP000078003">
    <property type="component" value="Unassembled WGS sequence"/>
</dbReference>
<organism evidence="1 3">
    <name type="scientific">Eikenella corrodens</name>
    <dbReference type="NCBI Taxonomy" id="539"/>
    <lineage>
        <taxon>Bacteria</taxon>
        <taxon>Pseudomonadati</taxon>
        <taxon>Pseudomonadota</taxon>
        <taxon>Betaproteobacteria</taxon>
        <taxon>Neisseriales</taxon>
        <taxon>Neisseriaceae</taxon>
        <taxon>Eikenella</taxon>
    </lineage>
</organism>
<evidence type="ECO:0000313" key="4">
    <source>
        <dbReference type="Proteomes" id="UP000078103"/>
    </source>
</evidence>
<proteinExistence type="predicted"/>
<comment type="caution">
    <text evidence="1">The sequence shown here is derived from an EMBL/GenBank/DDBJ whole genome shotgun (WGS) entry which is preliminary data.</text>
</comment>
<dbReference type="InterPro" id="IPR006521">
    <property type="entry name" value="Tail_protein_I"/>
</dbReference>
<dbReference type="AlphaFoldDB" id="A0A1A9REV6"/>
<evidence type="ECO:0000313" key="3">
    <source>
        <dbReference type="Proteomes" id="UP000078003"/>
    </source>
</evidence>
<protein>
    <submittedName>
        <fullName evidence="1">Phage tail protein</fullName>
    </submittedName>
</protein>
<name>A0A1A9REV6_EIKCO</name>
<sequence>MAKLSYAAIIERDQRARALAELGLRLDLADLPQLMPRLVDLVAPEHLPLLAESRSILGADGYWLAESDDARRKLIKGAYELHRYKGTPWAIREIVRRLGFGEVRILEGLNGQTYNGSINYNGSHVYGAGSYWAHYRIIMNSVITNDQAALLRKTLAAFAPARCLLAALDYQAVPLRYNGRAAYDGNFNFGAA</sequence>
<gene>
    <name evidence="1" type="ORF">A7P85_03575</name>
    <name evidence="2" type="ORF">A7P89_09595</name>
</gene>
<dbReference type="RefSeq" id="WP_064104207.1">
    <property type="nucleotide sequence ID" value="NZ_LXSF01000002.1"/>
</dbReference>
<dbReference type="EMBL" id="LXSH01000027">
    <property type="protein sequence ID" value="OAM20584.1"/>
    <property type="molecule type" value="Genomic_DNA"/>
</dbReference>
<dbReference type="EMBL" id="LXSF01000002">
    <property type="protein sequence ID" value="OAM17435.1"/>
    <property type="molecule type" value="Genomic_DNA"/>
</dbReference>